<sequence>MEVEENALTAQMKTYGFVYPRLLLICGRLRDDVGGGGAGDGESGGDSASLALDKLLSLLELPSLALLGFLSSLHPFVFCILNESNQRYGLTCAFDKPKPAAISSRSAGERWICEDIKMRINSKSQPCTKQFT</sequence>
<evidence type="ECO:0000313" key="2">
    <source>
        <dbReference type="Proteomes" id="UP000078200"/>
    </source>
</evidence>
<dbReference type="EnsemblMetazoa" id="GAUT003331-RA">
    <property type="protein sequence ID" value="GAUT003331-PA"/>
    <property type="gene ID" value="GAUT003331"/>
</dbReference>
<reference evidence="2" key="1">
    <citation type="submission" date="2014-05" db="EMBL/GenBank/DDBJ databases">
        <authorList>
            <person name="Aksoy S."/>
            <person name="Warren W."/>
            <person name="Wilson R.K."/>
        </authorList>
    </citation>
    <scope>NUCLEOTIDE SEQUENCE [LARGE SCALE GENOMIC DNA]</scope>
    <source>
        <strain evidence="2">TTRI</strain>
    </source>
</reference>
<accession>A0A1A9VHY8</accession>
<proteinExistence type="predicted"/>
<dbReference type="VEuPathDB" id="VectorBase:GAUT038042"/>
<dbReference type="VEuPathDB" id="VectorBase:GAUT003331"/>
<dbReference type="AlphaFoldDB" id="A0A1A9VHY8"/>
<dbReference type="Proteomes" id="UP000078200">
    <property type="component" value="Unassembled WGS sequence"/>
</dbReference>
<evidence type="ECO:0000313" key="1">
    <source>
        <dbReference type="EnsemblMetazoa" id="GAUT003331-PA"/>
    </source>
</evidence>
<organism evidence="1 2">
    <name type="scientific">Glossina austeni</name>
    <name type="common">Savannah tsetse fly</name>
    <dbReference type="NCBI Taxonomy" id="7395"/>
    <lineage>
        <taxon>Eukaryota</taxon>
        <taxon>Metazoa</taxon>
        <taxon>Ecdysozoa</taxon>
        <taxon>Arthropoda</taxon>
        <taxon>Hexapoda</taxon>
        <taxon>Insecta</taxon>
        <taxon>Pterygota</taxon>
        <taxon>Neoptera</taxon>
        <taxon>Endopterygota</taxon>
        <taxon>Diptera</taxon>
        <taxon>Brachycera</taxon>
        <taxon>Muscomorpha</taxon>
        <taxon>Hippoboscoidea</taxon>
        <taxon>Glossinidae</taxon>
        <taxon>Glossina</taxon>
    </lineage>
</organism>
<reference evidence="1" key="2">
    <citation type="submission" date="2020-05" db="UniProtKB">
        <authorList>
            <consortium name="EnsemblMetazoa"/>
        </authorList>
    </citation>
    <scope>IDENTIFICATION</scope>
    <source>
        <strain evidence="1">TTRI</strain>
    </source>
</reference>
<keyword evidence="2" id="KW-1185">Reference proteome</keyword>
<dbReference type="EnsemblMetazoa" id="GAUT038042-RA">
    <property type="protein sequence ID" value="GAUT038042-PA"/>
    <property type="gene ID" value="GAUT038042"/>
</dbReference>
<name>A0A1A9VHY8_GLOAU</name>
<protein>
    <submittedName>
        <fullName evidence="1">Uncharacterized protein</fullName>
    </submittedName>
</protein>